<dbReference type="PhylomeDB" id="A7SL33"/>
<dbReference type="EMBL" id="DS469694">
    <property type="protein sequence ID" value="EDO35588.1"/>
    <property type="molecule type" value="Genomic_DNA"/>
</dbReference>
<dbReference type="InterPro" id="IPR001299">
    <property type="entry name" value="Ependymin"/>
</dbReference>
<gene>
    <name evidence="2" type="ORF">NEMVEDRAFT_v1g213955</name>
</gene>
<dbReference type="GO" id="GO:0005764">
    <property type="term" value="C:lysosome"/>
    <property type="evidence" value="ECO:0000318"/>
    <property type="project" value="GO_Central"/>
</dbReference>
<accession>A7SL33</accession>
<reference evidence="2 3" key="1">
    <citation type="journal article" date="2007" name="Science">
        <title>Sea anemone genome reveals ancestral eumetazoan gene repertoire and genomic organization.</title>
        <authorList>
            <person name="Putnam N.H."/>
            <person name="Srivastava M."/>
            <person name="Hellsten U."/>
            <person name="Dirks B."/>
            <person name="Chapman J."/>
            <person name="Salamov A."/>
            <person name="Terry A."/>
            <person name="Shapiro H."/>
            <person name="Lindquist E."/>
            <person name="Kapitonov V.V."/>
            <person name="Jurka J."/>
            <person name="Genikhovich G."/>
            <person name="Grigoriev I.V."/>
            <person name="Lucas S.M."/>
            <person name="Steele R.E."/>
            <person name="Finnerty J.R."/>
            <person name="Technau U."/>
            <person name="Martindale M.Q."/>
            <person name="Rokhsar D.S."/>
        </authorList>
    </citation>
    <scope>NUCLEOTIDE SEQUENCE [LARGE SCALE GENOMIC DNA]</scope>
    <source>
        <strain evidence="3">CH2 X CH6</strain>
    </source>
</reference>
<dbReference type="GO" id="GO:0007160">
    <property type="term" value="P:cell-matrix adhesion"/>
    <property type="evidence" value="ECO:0007669"/>
    <property type="project" value="InterPro"/>
</dbReference>
<organism evidence="2 3">
    <name type="scientific">Nematostella vectensis</name>
    <name type="common">Starlet sea anemone</name>
    <dbReference type="NCBI Taxonomy" id="45351"/>
    <lineage>
        <taxon>Eukaryota</taxon>
        <taxon>Metazoa</taxon>
        <taxon>Cnidaria</taxon>
        <taxon>Anthozoa</taxon>
        <taxon>Hexacorallia</taxon>
        <taxon>Actiniaria</taxon>
        <taxon>Edwardsiidae</taxon>
        <taxon>Nematostella</taxon>
    </lineage>
</organism>
<name>A7SL33_NEMVE</name>
<keyword evidence="1" id="KW-0732">Signal</keyword>
<dbReference type="AlphaFoldDB" id="A7SL33"/>
<keyword evidence="3" id="KW-1185">Reference proteome</keyword>
<protein>
    <submittedName>
        <fullName evidence="2">Uncharacterized protein</fullName>
    </submittedName>
</protein>
<evidence type="ECO:0000256" key="1">
    <source>
        <dbReference type="SAM" id="SignalP"/>
    </source>
</evidence>
<dbReference type="InParanoid" id="A7SL33"/>
<dbReference type="OrthoDB" id="6084362at2759"/>
<dbReference type="OMA" id="WRHKRIR"/>
<dbReference type="GO" id="GO:0005509">
    <property type="term" value="F:calcium ion binding"/>
    <property type="evidence" value="ECO:0007669"/>
    <property type="project" value="InterPro"/>
</dbReference>
<feature type="signal peptide" evidence="1">
    <location>
        <begin position="1"/>
        <end position="15"/>
    </location>
</feature>
<dbReference type="Proteomes" id="UP000001593">
    <property type="component" value="Unassembled WGS sequence"/>
</dbReference>
<dbReference type="Pfam" id="PF00811">
    <property type="entry name" value="Ependymin"/>
    <property type="match status" value="1"/>
</dbReference>
<sequence length="206" mass="22894">MKFAVALVLVAVASAMPSKRSGDVCVSPEQFVGRYTTYIHKDSGEESAVPGNMYYDWRHKRIRVDVQVEGVTYKSYLIYNEKVGYTVFGERCYKYALTTPFTPVELPADATLLESGRAGSSEHGLNVKRFHGKVLGVPFLATVTADECILVSSVGRKDDTTVIFSLLDVSRLEVTDDDFKRPTECVEVGNEKRSVEDVPKVPLPFL</sequence>
<evidence type="ECO:0000313" key="3">
    <source>
        <dbReference type="Proteomes" id="UP000001593"/>
    </source>
</evidence>
<proteinExistence type="predicted"/>
<dbReference type="KEGG" id="nve:5507021"/>
<evidence type="ECO:0000313" key="2">
    <source>
        <dbReference type="EMBL" id="EDO35588.1"/>
    </source>
</evidence>
<dbReference type="PANTHER" id="PTHR10697:SF1">
    <property type="entry name" value="MAMMALIAN EPENDYMIN-RELATED PROTEIN 1"/>
    <property type="match status" value="1"/>
</dbReference>
<dbReference type="GO" id="GO:0005576">
    <property type="term" value="C:extracellular region"/>
    <property type="evidence" value="ECO:0007669"/>
    <property type="project" value="InterPro"/>
</dbReference>
<feature type="chain" id="PRO_5012293910" evidence="1">
    <location>
        <begin position="16"/>
        <end position="206"/>
    </location>
</feature>
<dbReference type="PANTHER" id="PTHR10697">
    <property type="entry name" value="MAMMALIAN EPENDYMIN-RELATED PROTEIN 1"/>
    <property type="match status" value="1"/>
</dbReference>
<dbReference type="HOGENOM" id="CLU_1333333_0_0_1"/>